<dbReference type="Proteomes" id="UP001597340">
    <property type="component" value="Unassembled WGS sequence"/>
</dbReference>
<feature type="signal peptide" evidence="1">
    <location>
        <begin position="1"/>
        <end position="26"/>
    </location>
</feature>
<gene>
    <name evidence="2" type="ORF">ACFQ5D_16615</name>
</gene>
<keyword evidence="1" id="KW-0732">Signal</keyword>
<evidence type="ECO:0000313" key="2">
    <source>
        <dbReference type="EMBL" id="MFD1462978.1"/>
    </source>
</evidence>
<keyword evidence="3" id="KW-1185">Reference proteome</keyword>
<name>A0ABW4DGU1_9BACL</name>
<protein>
    <submittedName>
        <fullName evidence="2">Uncharacterized protein</fullName>
    </submittedName>
</protein>
<dbReference type="RefSeq" id="WP_377531012.1">
    <property type="nucleotide sequence ID" value="NZ_JBHTES010000001.1"/>
</dbReference>
<proteinExistence type="predicted"/>
<reference evidence="3" key="1">
    <citation type="journal article" date="2019" name="Int. J. Syst. Evol. Microbiol.">
        <title>The Global Catalogue of Microorganisms (GCM) 10K type strain sequencing project: providing services to taxonomists for standard genome sequencing and annotation.</title>
        <authorList>
            <consortium name="The Broad Institute Genomics Platform"/>
            <consortium name="The Broad Institute Genome Sequencing Center for Infectious Disease"/>
            <person name="Wu L."/>
            <person name="Ma J."/>
        </authorList>
    </citation>
    <scope>NUCLEOTIDE SEQUENCE [LARGE SCALE GENOMIC DNA]</scope>
    <source>
        <strain evidence="3">CCM 9147</strain>
    </source>
</reference>
<dbReference type="EMBL" id="JBHTNZ010000025">
    <property type="protein sequence ID" value="MFD1462978.1"/>
    <property type="molecule type" value="Genomic_DNA"/>
</dbReference>
<feature type="chain" id="PRO_5046991006" evidence="1">
    <location>
        <begin position="27"/>
        <end position="220"/>
    </location>
</feature>
<sequence length="220" mass="22828">MKMKKTAIILTSVLALTVVAPVAAFATPSVDSNGSSSTLEQKGQPTVINADEIAAAAAKIEPYIILGEDGLYTLDTKAKDVVGEEKYDKLAKAFEQINTEIKAGYLSTATGDITVTAKGNSHYNNQFSTNAFSNVYPWGVAITLSHSETQNQIAAMEASGSAAGFLSLLLSTIPGGQGPALGGAIFGAGAGLLAQVLKIQDKGRGITVNLMWTGWSITSN</sequence>
<evidence type="ECO:0000313" key="3">
    <source>
        <dbReference type="Proteomes" id="UP001597340"/>
    </source>
</evidence>
<evidence type="ECO:0000256" key="1">
    <source>
        <dbReference type="SAM" id="SignalP"/>
    </source>
</evidence>
<accession>A0ABW4DGU1</accession>
<organism evidence="2 3">
    <name type="scientific">Paenibacillus farraposensis</name>
    <dbReference type="NCBI Taxonomy" id="2807095"/>
    <lineage>
        <taxon>Bacteria</taxon>
        <taxon>Bacillati</taxon>
        <taxon>Bacillota</taxon>
        <taxon>Bacilli</taxon>
        <taxon>Bacillales</taxon>
        <taxon>Paenibacillaceae</taxon>
        <taxon>Paenibacillus</taxon>
    </lineage>
</organism>
<comment type="caution">
    <text evidence="2">The sequence shown here is derived from an EMBL/GenBank/DDBJ whole genome shotgun (WGS) entry which is preliminary data.</text>
</comment>